<name>A0A1M7TX89_9ACTN</name>
<dbReference type="InterPro" id="IPR015590">
    <property type="entry name" value="Aldehyde_DH_dom"/>
</dbReference>
<dbReference type="Proteomes" id="UP000184440">
    <property type="component" value="Unassembled WGS sequence"/>
</dbReference>
<sequence>MPSGHENDDEQVLDSIGDAANPGTMTVCPDETLVDALDPTRALIVGGEHRRGGAGLFDVEDPADRRVIAAVADADRRDAIAAVDAAQAAFAGWRALPPRSRSEILHRAHALMLRDADDLATLVTRENGKSFADARGEVVYAAEFFRWFAEEAVRTGGDFGPSPAGGTRTLVTHRPVGVAALVTPWNFPAAMATRKIAPALAAGCTVVLKPAAETPLTAIAVVRLLAEAGVPDGVVNLVPSTDAAGVVGAWLADARVRKISFTGSTRVGQLLLRQAADRVVNTSMELGGNAPFVVTADADLDAAVEGAMVAKFRGGGQACTAANRFYVHTDVVAEFTARFGARVEALTVGPADTGAQIGPLISGAAVDRVTALVADAVATGARVAATAAVPESKGWFLAPTVLADVPAGAAILDEEIFGPVAPIVAWSDEEDLLRQVNGTEMGLAAYVYAGDLGRALRLAERIEAGMVGVNRGLVSDPAAPFGGMKQSGIGREGARVGLEEFCETQFFSVDWPV</sequence>
<dbReference type="STRING" id="134849.SAMN05443668_107278"/>
<protein>
    <submittedName>
        <fullName evidence="7">Succinate semialdehyde dehydrogenase</fullName>
    </submittedName>
</protein>
<evidence type="ECO:0000313" key="8">
    <source>
        <dbReference type="Proteomes" id="UP000184440"/>
    </source>
</evidence>
<accession>A0A1M7TX89</accession>
<feature type="active site" evidence="3">
    <location>
        <position position="285"/>
    </location>
</feature>
<dbReference type="PANTHER" id="PTHR43353">
    <property type="entry name" value="SUCCINATE-SEMIALDEHYDE DEHYDROGENASE, MITOCHONDRIAL"/>
    <property type="match status" value="1"/>
</dbReference>
<dbReference type="SUPFAM" id="SSF53720">
    <property type="entry name" value="ALDH-like"/>
    <property type="match status" value="1"/>
</dbReference>
<dbReference type="InterPro" id="IPR016161">
    <property type="entry name" value="Ald_DH/histidinol_DH"/>
</dbReference>
<dbReference type="Gene3D" id="3.40.605.10">
    <property type="entry name" value="Aldehyde Dehydrogenase, Chain A, domain 1"/>
    <property type="match status" value="1"/>
</dbReference>
<dbReference type="AlphaFoldDB" id="A0A1M7TX89"/>
<dbReference type="InterPro" id="IPR016163">
    <property type="entry name" value="Ald_DH_C"/>
</dbReference>
<dbReference type="FunFam" id="3.40.309.10:FF:000004">
    <property type="entry name" value="Succinate-semialdehyde dehydrogenase I"/>
    <property type="match status" value="1"/>
</dbReference>
<dbReference type="PROSITE" id="PS00687">
    <property type="entry name" value="ALDEHYDE_DEHYDR_GLU"/>
    <property type="match status" value="1"/>
</dbReference>
<dbReference type="GO" id="GO:0004777">
    <property type="term" value="F:succinate-semialdehyde dehydrogenase (NAD+) activity"/>
    <property type="evidence" value="ECO:0007669"/>
    <property type="project" value="TreeGrafter"/>
</dbReference>
<dbReference type="InterPro" id="IPR016162">
    <property type="entry name" value="Ald_DH_N"/>
</dbReference>
<proteinExistence type="inferred from homology"/>
<dbReference type="InterPro" id="IPR050740">
    <property type="entry name" value="Aldehyde_DH_Superfamily"/>
</dbReference>
<evidence type="ECO:0000256" key="2">
    <source>
        <dbReference type="ARBA" id="ARBA00023002"/>
    </source>
</evidence>
<dbReference type="GO" id="GO:0009450">
    <property type="term" value="P:gamma-aminobutyric acid catabolic process"/>
    <property type="evidence" value="ECO:0007669"/>
    <property type="project" value="TreeGrafter"/>
</dbReference>
<comment type="similarity">
    <text evidence="1 4">Belongs to the aldehyde dehydrogenase family.</text>
</comment>
<evidence type="ECO:0000256" key="4">
    <source>
        <dbReference type="RuleBase" id="RU003345"/>
    </source>
</evidence>
<dbReference type="PANTHER" id="PTHR43353:SF5">
    <property type="entry name" value="SUCCINATE-SEMIALDEHYDE DEHYDROGENASE, MITOCHONDRIAL"/>
    <property type="match status" value="1"/>
</dbReference>
<feature type="domain" description="Aldehyde dehydrogenase" evidence="6">
    <location>
        <begin position="57"/>
        <end position="505"/>
    </location>
</feature>
<keyword evidence="2 4" id="KW-0560">Oxidoreductase</keyword>
<keyword evidence="8" id="KW-1185">Reference proteome</keyword>
<evidence type="ECO:0000313" key="7">
    <source>
        <dbReference type="EMBL" id="SHN75359.1"/>
    </source>
</evidence>
<gene>
    <name evidence="7" type="ORF">SAMN05443668_107278</name>
</gene>
<dbReference type="CDD" id="cd07103">
    <property type="entry name" value="ALDH_F5_SSADH_GabD"/>
    <property type="match status" value="1"/>
</dbReference>
<dbReference type="Gene3D" id="3.40.309.10">
    <property type="entry name" value="Aldehyde Dehydrogenase, Chain A, domain 2"/>
    <property type="match status" value="1"/>
</dbReference>
<evidence type="ECO:0000256" key="3">
    <source>
        <dbReference type="PROSITE-ProRule" id="PRU10007"/>
    </source>
</evidence>
<evidence type="ECO:0000259" key="6">
    <source>
        <dbReference type="Pfam" id="PF00171"/>
    </source>
</evidence>
<dbReference type="Pfam" id="PF00171">
    <property type="entry name" value="Aldedh"/>
    <property type="match status" value="1"/>
</dbReference>
<dbReference type="InterPro" id="IPR029510">
    <property type="entry name" value="Ald_DH_CS_GLU"/>
</dbReference>
<feature type="region of interest" description="Disordered" evidence="5">
    <location>
        <begin position="1"/>
        <end position="21"/>
    </location>
</feature>
<organism evidence="7 8">
    <name type="scientific">Cryptosporangium aurantiacum</name>
    <dbReference type="NCBI Taxonomy" id="134849"/>
    <lineage>
        <taxon>Bacteria</taxon>
        <taxon>Bacillati</taxon>
        <taxon>Actinomycetota</taxon>
        <taxon>Actinomycetes</taxon>
        <taxon>Cryptosporangiales</taxon>
        <taxon>Cryptosporangiaceae</taxon>
        <taxon>Cryptosporangium</taxon>
    </lineage>
</organism>
<evidence type="ECO:0000256" key="1">
    <source>
        <dbReference type="ARBA" id="ARBA00009986"/>
    </source>
</evidence>
<dbReference type="FunFam" id="3.40.605.10:FF:000005">
    <property type="entry name" value="Succinate-semialdehyde dehydrogenase I"/>
    <property type="match status" value="1"/>
</dbReference>
<dbReference type="EMBL" id="FRCS01000007">
    <property type="protein sequence ID" value="SHN75359.1"/>
    <property type="molecule type" value="Genomic_DNA"/>
</dbReference>
<reference evidence="7 8" key="1">
    <citation type="submission" date="2016-11" db="EMBL/GenBank/DDBJ databases">
        <authorList>
            <person name="Jaros S."/>
            <person name="Januszkiewicz K."/>
            <person name="Wedrychowicz H."/>
        </authorList>
    </citation>
    <scope>NUCLEOTIDE SEQUENCE [LARGE SCALE GENOMIC DNA]</scope>
    <source>
        <strain evidence="7 8">DSM 46144</strain>
    </source>
</reference>
<evidence type="ECO:0000256" key="5">
    <source>
        <dbReference type="SAM" id="MobiDB-lite"/>
    </source>
</evidence>